<feature type="signal peptide" evidence="4">
    <location>
        <begin position="1"/>
        <end position="24"/>
    </location>
</feature>
<reference evidence="7" key="1">
    <citation type="journal article" date="2024" name="IScience">
        <title>Strigolactones Initiate the Formation of Haustorium-like Structures in Castilleja.</title>
        <authorList>
            <person name="Buerger M."/>
            <person name="Peterson D."/>
            <person name="Chory J."/>
        </authorList>
    </citation>
    <scope>NUCLEOTIDE SEQUENCE [LARGE SCALE GENOMIC DNA]</scope>
</reference>
<accession>A0ABD3DGK4</accession>
<sequence length="176" mass="19736">MNKLCYLTLISLLTISCLISPSTCYDPQTMALIANLCYHSKYPPFCADILRRHLVSPKMDFLGLTTLTIDLSLGHAKSVEKSIEKLGAAIVRNPTEKHIYLKCQRSYGDIVSLTEGAKVAFDRADYGSMVALLKPCEELVQFCEDTIGQVIRDQDYKMRVLLSMGVYEGQKYLGIK</sequence>
<dbReference type="EMBL" id="JAVIJP010000017">
    <property type="protein sequence ID" value="KAL3641172.1"/>
    <property type="molecule type" value="Genomic_DNA"/>
</dbReference>
<evidence type="ECO:0000256" key="2">
    <source>
        <dbReference type="ARBA" id="ARBA00023157"/>
    </source>
</evidence>
<dbReference type="InterPro" id="IPR035513">
    <property type="entry name" value="Invertase/methylesterase_inhib"/>
</dbReference>
<dbReference type="NCBIfam" id="TIGR01614">
    <property type="entry name" value="PME_inhib"/>
    <property type="match status" value="1"/>
</dbReference>
<dbReference type="PANTHER" id="PTHR36710:SF1">
    <property type="entry name" value="F14J9.2 PROTEIN"/>
    <property type="match status" value="1"/>
</dbReference>
<comment type="caution">
    <text evidence="6">The sequence shown here is derived from an EMBL/GenBank/DDBJ whole genome shotgun (WGS) entry which is preliminary data.</text>
</comment>
<evidence type="ECO:0000313" key="7">
    <source>
        <dbReference type="Proteomes" id="UP001632038"/>
    </source>
</evidence>
<organism evidence="6 7">
    <name type="scientific">Castilleja foliolosa</name>
    <dbReference type="NCBI Taxonomy" id="1961234"/>
    <lineage>
        <taxon>Eukaryota</taxon>
        <taxon>Viridiplantae</taxon>
        <taxon>Streptophyta</taxon>
        <taxon>Embryophyta</taxon>
        <taxon>Tracheophyta</taxon>
        <taxon>Spermatophyta</taxon>
        <taxon>Magnoliopsida</taxon>
        <taxon>eudicotyledons</taxon>
        <taxon>Gunneridae</taxon>
        <taxon>Pentapetalae</taxon>
        <taxon>asterids</taxon>
        <taxon>lamiids</taxon>
        <taxon>Lamiales</taxon>
        <taxon>Orobanchaceae</taxon>
        <taxon>Pedicularideae</taxon>
        <taxon>Castillejinae</taxon>
        <taxon>Castilleja</taxon>
    </lineage>
</organism>
<keyword evidence="1 4" id="KW-0732">Signal</keyword>
<dbReference type="PROSITE" id="PS51257">
    <property type="entry name" value="PROKAR_LIPOPROTEIN"/>
    <property type="match status" value="1"/>
</dbReference>
<dbReference type="InterPro" id="IPR006501">
    <property type="entry name" value="Pectinesterase_inhib_dom"/>
</dbReference>
<evidence type="ECO:0000256" key="3">
    <source>
        <dbReference type="ARBA" id="ARBA00038471"/>
    </source>
</evidence>
<evidence type="ECO:0000313" key="6">
    <source>
        <dbReference type="EMBL" id="KAL3641172.1"/>
    </source>
</evidence>
<dbReference type="PANTHER" id="PTHR36710">
    <property type="entry name" value="PECTINESTERASE INHIBITOR-LIKE"/>
    <property type="match status" value="1"/>
</dbReference>
<dbReference type="Gene3D" id="1.20.140.40">
    <property type="entry name" value="Invertase/pectin methylesterase inhibitor family protein"/>
    <property type="match status" value="1"/>
</dbReference>
<keyword evidence="7" id="KW-1185">Reference proteome</keyword>
<dbReference type="InterPro" id="IPR052421">
    <property type="entry name" value="PCW_Enzyme_Inhibitor"/>
</dbReference>
<dbReference type="AlphaFoldDB" id="A0ABD3DGK4"/>
<feature type="domain" description="Pectinesterase inhibitor" evidence="5">
    <location>
        <begin position="28"/>
        <end position="164"/>
    </location>
</feature>
<evidence type="ECO:0000259" key="5">
    <source>
        <dbReference type="SMART" id="SM00856"/>
    </source>
</evidence>
<dbReference type="SMART" id="SM00856">
    <property type="entry name" value="PMEI"/>
    <property type="match status" value="1"/>
</dbReference>
<keyword evidence="2" id="KW-1015">Disulfide bond</keyword>
<dbReference type="Proteomes" id="UP001632038">
    <property type="component" value="Unassembled WGS sequence"/>
</dbReference>
<proteinExistence type="inferred from homology"/>
<comment type="similarity">
    <text evidence="3">Belongs to the PMEI family.</text>
</comment>
<gene>
    <name evidence="6" type="ORF">CASFOL_016140</name>
</gene>
<feature type="chain" id="PRO_5044818093" description="Pectinesterase inhibitor domain-containing protein" evidence="4">
    <location>
        <begin position="25"/>
        <end position="176"/>
    </location>
</feature>
<dbReference type="SUPFAM" id="SSF101148">
    <property type="entry name" value="Plant invertase/pectin methylesterase inhibitor"/>
    <property type="match status" value="1"/>
</dbReference>
<name>A0ABD3DGK4_9LAMI</name>
<protein>
    <recommendedName>
        <fullName evidence="5">Pectinesterase inhibitor domain-containing protein</fullName>
    </recommendedName>
</protein>
<dbReference type="Pfam" id="PF04043">
    <property type="entry name" value="PMEI"/>
    <property type="match status" value="1"/>
</dbReference>
<evidence type="ECO:0000256" key="1">
    <source>
        <dbReference type="ARBA" id="ARBA00022729"/>
    </source>
</evidence>
<evidence type="ECO:0000256" key="4">
    <source>
        <dbReference type="SAM" id="SignalP"/>
    </source>
</evidence>